<evidence type="ECO:0000256" key="1">
    <source>
        <dbReference type="SAM" id="MobiDB-lite"/>
    </source>
</evidence>
<dbReference type="RefSeq" id="WP_343878964.1">
    <property type="nucleotide sequence ID" value="NZ_BAAAIJ010000032.1"/>
</dbReference>
<evidence type="ECO:0000313" key="4">
    <source>
        <dbReference type="Proteomes" id="UP001597307"/>
    </source>
</evidence>
<keyword evidence="2" id="KW-0472">Membrane</keyword>
<comment type="caution">
    <text evidence="3">The sequence shown here is derived from an EMBL/GenBank/DDBJ whole genome shotgun (WGS) entry which is preliminary data.</text>
</comment>
<organism evidence="3 4">
    <name type="scientific">Arthrobacter flavus</name>
    <dbReference type="NCBI Taxonomy" id="95172"/>
    <lineage>
        <taxon>Bacteria</taxon>
        <taxon>Bacillati</taxon>
        <taxon>Actinomycetota</taxon>
        <taxon>Actinomycetes</taxon>
        <taxon>Micrococcales</taxon>
        <taxon>Micrococcaceae</taxon>
        <taxon>Arthrobacter</taxon>
    </lineage>
</organism>
<reference evidence="4" key="1">
    <citation type="journal article" date="2019" name="Int. J. Syst. Evol. Microbiol.">
        <title>The Global Catalogue of Microorganisms (GCM) 10K type strain sequencing project: providing services to taxonomists for standard genome sequencing and annotation.</title>
        <authorList>
            <consortium name="The Broad Institute Genomics Platform"/>
            <consortium name="The Broad Institute Genome Sequencing Center for Infectious Disease"/>
            <person name="Wu L."/>
            <person name="Ma J."/>
        </authorList>
    </citation>
    <scope>NUCLEOTIDE SEQUENCE [LARGE SCALE GENOMIC DNA]</scope>
    <source>
        <strain evidence="4">JCM 11496</strain>
    </source>
</reference>
<evidence type="ECO:0000256" key="2">
    <source>
        <dbReference type="SAM" id="Phobius"/>
    </source>
</evidence>
<accession>A0ABW4Q8S5</accession>
<feature type="transmembrane region" description="Helical" evidence="2">
    <location>
        <begin position="25"/>
        <end position="48"/>
    </location>
</feature>
<gene>
    <name evidence="3" type="ORF">ACFSFX_10930</name>
</gene>
<protein>
    <submittedName>
        <fullName evidence="3">Uncharacterized protein</fullName>
    </submittedName>
</protein>
<feature type="compositionally biased region" description="Polar residues" evidence="1">
    <location>
        <begin position="1"/>
        <end position="10"/>
    </location>
</feature>
<dbReference type="Proteomes" id="UP001597307">
    <property type="component" value="Unassembled WGS sequence"/>
</dbReference>
<feature type="transmembrane region" description="Helical" evidence="2">
    <location>
        <begin position="54"/>
        <end position="70"/>
    </location>
</feature>
<evidence type="ECO:0000313" key="3">
    <source>
        <dbReference type="EMBL" id="MFD1847110.1"/>
    </source>
</evidence>
<sequence length="91" mass="9872">MSHTTTSSERTAPRKQPTHSGEGHLVNNLVTFAVMMVLFLGAVGSLAFFDESNVWAFAVCLTLFFLAFWIPQSILGRSDTGPALAKGDRKA</sequence>
<name>A0ABW4Q8S5_9MICC</name>
<dbReference type="EMBL" id="JBHUGA010000040">
    <property type="protein sequence ID" value="MFD1847110.1"/>
    <property type="molecule type" value="Genomic_DNA"/>
</dbReference>
<proteinExistence type="predicted"/>
<feature type="region of interest" description="Disordered" evidence="1">
    <location>
        <begin position="1"/>
        <end position="23"/>
    </location>
</feature>
<keyword evidence="4" id="KW-1185">Reference proteome</keyword>
<keyword evidence="2" id="KW-0812">Transmembrane</keyword>
<keyword evidence="2" id="KW-1133">Transmembrane helix</keyword>